<dbReference type="InterPro" id="IPR045351">
    <property type="entry name" value="DUF6531"/>
</dbReference>
<feature type="domain" description="Tox-SHH" evidence="3">
    <location>
        <begin position="1428"/>
        <end position="1521"/>
    </location>
</feature>
<organism evidence="6 7">
    <name type="scientific">Flavobacterium branchiophilum (strain FL-15)</name>
    <dbReference type="NCBI Taxonomy" id="1034807"/>
    <lineage>
        <taxon>Bacteria</taxon>
        <taxon>Pseudomonadati</taxon>
        <taxon>Bacteroidota</taxon>
        <taxon>Flavobacteriia</taxon>
        <taxon>Flavobacteriales</taxon>
        <taxon>Flavobacteriaceae</taxon>
        <taxon>Flavobacterium</taxon>
    </lineage>
</organism>
<protein>
    <submittedName>
        <fullName evidence="6">Rhs family protein</fullName>
    </submittedName>
</protein>
<feature type="region of interest" description="Disordered" evidence="2">
    <location>
        <begin position="1405"/>
        <end position="1434"/>
    </location>
</feature>
<name>G2Z5N4_FLABF</name>
<evidence type="ECO:0000313" key="6">
    <source>
        <dbReference type="EMBL" id="CCB70832.1"/>
    </source>
</evidence>
<evidence type="ECO:0000313" key="7">
    <source>
        <dbReference type="Proteomes" id="UP000009186"/>
    </source>
</evidence>
<dbReference type="InterPro" id="IPR056823">
    <property type="entry name" value="TEN-like_YD-shell"/>
</dbReference>
<evidence type="ECO:0000259" key="3">
    <source>
        <dbReference type="Pfam" id="PF15652"/>
    </source>
</evidence>
<evidence type="ECO:0000259" key="4">
    <source>
        <dbReference type="Pfam" id="PF20148"/>
    </source>
</evidence>
<reference evidence="6 7" key="1">
    <citation type="journal article" date="2011" name="Appl. Environ. Microbiol.">
        <title>Complete genome sequence of the fish pathogen Flavobacterium branchiophilum.</title>
        <authorList>
            <consortium name="1:IP"/>
            <consortium name="Microbial Evolutionary Genomics,F-75015 Paris"/>
            <consortium name="France 2:CNRS"/>
            <consortium name="URA2171"/>
            <consortium name="F-75015 Paris,France 3:Unite de Virologie et Immunologie Mol."/>
            <consortium name="INRA,78352 Jouy en Josas Cedex"/>
            <consortium name="France. 4:Unite de Mathemathique"/>
            <consortium name="Informatique et Genome,INRA"/>
            <consortium name="78352 Jouy en Josas Cedex"/>
            <consortium name="France. 5:CEA/Genoscope"/>
            <consortium name="Evry"/>
            <consortium name="France"/>
            <person name="Touchon M."/>
            <person name="Barbier P."/>
            <person name="Bernardet J.F."/>
            <person name="Loux V."/>
            <person name="Vacherie B."/>
            <person name="Barbe V."/>
            <person name="Rocha E.P."/>
            <person name="Duchaud E."/>
        </authorList>
    </citation>
    <scope>NUCLEOTIDE SEQUENCE [LARGE SCALE GENOMIC DNA]</scope>
    <source>
        <strain evidence="6 7">FL-15</strain>
    </source>
</reference>
<dbReference type="InterPro" id="IPR028900">
    <property type="entry name" value="Tox-SHH_dom"/>
</dbReference>
<dbReference type="Pfam" id="PF15652">
    <property type="entry name" value="Tox-SHH"/>
    <property type="match status" value="1"/>
</dbReference>
<dbReference type="Proteomes" id="UP000009186">
    <property type="component" value="Chromosome"/>
</dbReference>
<dbReference type="Pfam" id="PF25023">
    <property type="entry name" value="TEN_YD-shell"/>
    <property type="match status" value="3"/>
</dbReference>
<accession>G2Z5N4</accession>
<dbReference type="HOGENOM" id="CLU_001218_1_6_10"/>
<gene>
    <name evidence="6" type="ordered locus">FBFL15_2862</name>
</gene>
<dbReference type="NCBIfam" id="TIGR03696">
    <property type="entry name" value="Rhs_assc_core"/>
    <property type="match status" value="1"/>
</dbReference>
<dbReference type="RefSeq" id="WP_014085283.1">
    <property type="nucleotide sequence ID" value="NC_016001.1"/>
</dbReference>
<feature type="domain" description="Teneurin-like YD-shell" evidence="5">
    <location>
        <begin position="626"/>
        <end position="796"/>
    </location>
</feature>
<evidence type="ECO:0000256" key="1">
    <source>
        <dbReference type="ARBA" id="ARBA00022737"/>
    </source>
</evidence>
<dbReference type="KEGG" id="fbr:FBFL15_2862"/>
<dbReference type="NCBIfam" id="TIGR01643">
    <property type="entry name" value="YD_repeat_2x"/>
    <property type="match status" value="1"/>
</dbReference>
<dbReference type="EMBL" id="FQ859183">
    <property type="protein sequence ID" value="CCB70832.1"/>
    <property type="molecule type" value="Genomic_DNA"/>
</dbReference>
<dbReference type="InterPro" id="IPR022385">
    <property type="entry name" value="Rhs_assc_core"/>
</dbReference>
<dbReference type="Gene3D" id="2.180.10.10">
    <property type="entry name" value="RHS repeat-associated core"/>
    <property type="match status" value="2"/>
</dbReference>
<evidence type="ECO:0000259" key="5">
    <source>
        <dbReference type="Pfam" id="PF25023"/>
    </source>
</evidence>
<proteinExistence type="predicted"/>
<dbReference type="InterPro" id="IPR050708">
    <property type="entry name" value="T6SS_VgrG/RHS"/>
</dbReference>
<dbReference type="STRING" id="1034807.FBFL15_2862"/>
<dbReference type="InterPro" id="IPR006530">
    <property type="entry name" value="YD"/>
</dbReference>
<dbReference type="Pfam" id="PF20148">
    <property type="entry name" value="DUF6531"/>
    <property type="match status" value="1"/>
</dbReference>
<sequence>MGSQSSGADKNYFENVSKAVNASVNNQINSTEKNVSNINNAIKNNNLSTTTKVATVGLNAIQAVNTVKTAVSSIINDATKAIDNTTEKLLMPLLAGLGMKGMACLTISKQLDPVLGIDIHMVTIPPSPAPVPMPHPYIGILFKPSDFLSAFVASIMPLPPEAPEVKDENNISEEEQQDIIVSEVKTIAYNLIVSNLTATVKIGGFIPRVVAGTPTKNIPHFPMGAGFHPVYSRMVSKNNGHALLGSLLALADGDPISGGGAHLHNSCQDIGIFSPHTLRPSKNKDDGIKMGLQLFLPTSIIIPIPTTKGQILTNPIPAPFNPVTLVNKILRATLGKFLSKKMHKAVNKKVKNEKLNGMLHKAICTVTGHPVDVATGNFFTDEEDFFLPGPVPLSWERTYYSKSDYEGPLGNGWHHAYDMAMHIDHDTNTVSVRLADGRPMAFELPTPEIPSFNLAEQLELFIDDSNKLYLWDIKEDLYYYFTDTTYNEVHLLQTVANKNGFAIQLAYNPKGFLEKITDSAHRVLTVENDNEGRILTINAPEPRYNLNFVIAQYEYDATGNLIKQTNANGDSMTFEYQGKLMITEVWRNGLTWHFRYDGTEPGARCIHTWGDGNIYNHKLAFEPGKTTVTNSRGHDTIYFHKGGLVTQRIDANGAEHFWNYNKHNQLLSETDPLGNAYLFAYDKRGNQTQATNPTGGTTTTEYNFWHKNKPNEVLDALGGKWKWSYDKQGNTTQVTNPKGAVTKIEYENNLPSTIIDPLGNKTLLEYDEYYNLTQITEPTGAVTLYQYDKLGRNTTTQNHKKASQEIIYDLLGRATEVKDFDGNQIKLTYDGIDNLLEYKDNHTHVAYKYKGMWKMTARFQNNKYTYFDYNTEEELVMIKNNDAPYQLQRDKVGNVIKETPFDQVERHYKYDLAGNVIEKIIDNYDLGGSKAKTQYAYNKLGNIETITYHDGVQHQFAYNPAGLLTQAINPTCEVKLEYDTMGNIVAETQNGHKITNTYNNLGQRTHLQSSLGANLNLEHNHLGQLVKMTTLPFQRKGNDTAELPSFGGAGGGFFEATFAYDQMGLEIQRLLPGQVQQTTTRDALGRPTEQLTGHASKRQRSRKYNWTTSNRLTQIIDSATGTTNFDYNKEGYLTQAKYADGSTTNRYPDAKGNLYEDANLKDREYTHGGKLIKKGSWHYKYNHQGFLTTKYKKVGRIFVIKEDEWNYEWNSAGLLEKVYRPDGAVVSFGYDALGRRIWKNYRQTTTHWHWDGNVPLHEWKGFVSKDALSENLITWIFEEDSFSPIAKLRGNKKYSILADHLGTPIEAYADDGNLVWERSLNAKGKVLKETGIQNFCPFLYQGQSFDNEIELAYNRFRYYDVEDGRYISQDPIGLAGGTAFYGYVEDVNTFVDVFGLTSNQYSIGDVDSHGNLSPGRNRKKGHNNTKSDGFVQSHHPIQDAWAQKRVSGYNRNTAPATLLKSQSGSPHAKISAAQRTRRAKQGGWDTNLKEEFNTSYREMIDSGVSPKQAKKAIKDSYKYFDGLRSQNANNPYFNI</sequence>
<keyword evidence="7" id="KW-1185">Reference proteome</keyword>
<dbReference type="PANTHER" id="PTHR32305">
    <property type="match status" value="1"/>
</dbReference>
<dbReference type="eggNOG" id="COG3209">
    <property type="taxonomic scope" value="Bacteria"/>
</dbReference>
<feature type="domain" description="DUF6531" evidence="4">
    <location>
        <begin position="368"/>
        <end position="442"/>
    </location>
</feature>
<feature type="domain" description="Teneurin-like YD-shell" evidence="5">
    <location>
        <begin position="502"/>
        <end position="598"/>
    </location>
</feature>
<dbReference type="PANTHER" id="PTHR32305:SF15">
    <property type="entry name" value="PROTEIN RHSA-RELATED"/>
    <property type="match status" value="1"/>
</dbReference>
<evidence type="ECO:0000256" key="2">
    <source>
        <dbReference type="SAM" id="MobiDB-lite"/>
    </source>
</evidence>
<keyword evidence="1" id="KW-0677">Repeat</keyword>
<feature type="domain" description="Teneurin-like YD-shell" evidence="5">
    <location>
        <begin position="1111"/>
        <end position="1370"/>
    </location>
</feature>